<comment type="caution">
    <text evidence="2">The sequence shown here is derived from an EMBL/GenBank/DDBJ whole genome shotgun (WGS) entry which is preliminary data.</text>
</comment>
<dbReference type="InterPro" id="IPR037883">
    <property type="entry name" value="Knr4/Smi1-like_sf"/>
</dbReference>
<dbReference type="OrthoDB" id="9871656at2"/>
<sequence>MWFKKNDIDIKQIERVEQKLNIQLPSFFVDFYIKKEKLIRKFKKLSNDEDYITLTTDFNWMIEFNRDFHKLPRTEGLCKNKICIGTDGCGNDSFISLDGNDFRVFKIDHEIANDLIDKESGDFMWEDDRMGTYDSLEHYLEEEIKSLKEFRN</sequence>
<evidence type="ECO:0000313" key="3">
    <source>
        <dbReference type="Proteomes" id="UP000318833"/>
    </source>
</evidence>
<protein>
    <submittedName>
        <fullName evidence="2">SMI1/KNR4 family protein</fullName>
    </submittedName>
</protein>
<name>A0A554VB57_9FLAO</name>
<gene>
    <name evidence="2" type="ORF">FOF46_28670</name>
</gene>
<reference evidence="2 3" key="1">
    <citation type="submission" date="2019-07" db="EMBL/GenBank/DDBJ databases">
        <title>The draft genome sequence of Aquimarina algiphila M91.</title>
        <authorList>
            <person name="Meng X."/>
        </authorList>
    </citation>
    <scope>NUCLEOTIDE SEQUENCE [LARGE SCALE GENOMIC DNA]</scope>
    <source>
        <strain evidence="2 3">M91</strain>
    </source>
</reference>
<dbReference type="SUPFAM" id="SSF160631">
    <property type="entry name" value="SMI1/KNR4-like"/>
    <property type="match status" value="1"/>
</dbReference>
<dbReference type="AlphaFoldDB" id="A0A554VB57"/>
<dbReference type="Pfam" id="PF09346">
    <property type="entry name" value="SMI1_KNR4"/>
    <property type="match status" value="1"/>
</dbReference>
<dbReference type="EMBL" id="VLNR01000101">
    <property type="protein sequence ID" value="TSE03677.1"/>
    <property type="molecule type" value="Genomic_DNA"/>
</dbReference>
<evidence type="ECO:0000313" key="2">
    <source>
        <dbReference type="EMBL" id="TSE03677.1"/>
    </source>
</evidence>
<dbReference type="Gene3D" id="3.40.1580.10">
    <property type="entry name" value="SMI1/KNR4-like"/>
    <property type="match status" value="1"/>
</dbReference>
<dbReference type="RefSeq" id="WP_143918893.1">
    <property type="nucleotide sequence ID" value="NZ_CANMIK010000095.1"/>
</dbReference>
<evidence type="ECO:0000259" key="1">
    <source>
        <dbReference type="Pfam" id="PF09346"/>
    </source>
</evidence>
<accession>A0A554VB57</accession>
<dbReference type="Proteomes" id="UP000318833">
    <property type="component" value="Unassembled WGS sequence"/>
</dbReference>
<organism evidence="2 3">
    <name type="scientific">Aquimarina algiphila</name>
    <dbReference type="NCBI Taxonomy" id="2047982"/>
    <lineage>
        <taxon>Bacteria</taxon>
        <taxon>Pseudomonadati</taxon>
        <taxon>Bacteroidota</taxon>
        <taxon>Flavobacteriia</taxon>
        <taxon>Flavobacteriales</taxon>
        <taxon>Flavobacteriaceae</taxon>
        <taxon>Aquimarina</taxon>
    </lineage>
</organism>
<feature type="domain" description="Knr4/Smi1-like" evidence="1">
    <location>
        <begin position="9"/>
        <end position="107"/>
    </location>
</feature>
<dbReference type="InterPro" id="IPR018958">
    <property type="entry name" value="Knr4/Smi1-like_dom"/>
</dbReference>
<keyword evidence="3" id="KW-1185">Reference proteome</keyword>
<proteinExistence type="predicted"/>